<proteinExistence type="predicted"/>
<evidence type="ECO:0000313" key="1">
    <source>
        <dbReference type="EMBL" id="EQM86817.1"/>
    </source>
</evidence>
<evidence type="ECO:0000313" key="2">
    <source>
        <dbReference type="Proteomes" id="UP000016033"/>
    </source>
</evidence>
<sequence length="126" mass="13593">MQLGNAEAESAADPLDNEIQLFPRRISLTAVLADARLANVLMPHGLGGYALAMLFDRLVATHAAGRRAVEGLLDGLRIQGRELWNGTSAVPVQGGCVLTPSAKRMLPRAKTIRARVLHHRVELGPR</sequence>
<dbReference type="EMBL" id="ATAO01000002">
    <property type="protein sequence ID" value="EQM86817.1"/>
    <property type="molecule type" value="Genomic_DNA"/>
</dbReference>
<reference evidence="1 2" key="1">
    <citation type="journal article" date="2013" name="Genome Announc.">
        <title>Whole-genome sequences of five oyster-associated bacteria show potential for crude oil hydrocarbon degradation.</title>
        <authorList>
            <person name="Chauhan A."/>
            <person name="Green S."/>
            <person name="Pathak A."/>
            <person name="Thomas J."/>
            <person name="Venkatramanan R."/>
        </authorList>
    </citation>
    <scope>NUCLEOTIDE SEQUENCE [LARGE SCALE GENOMIC DNA]</scope>
    <source>
        <strain evidence="1 2">MF109</strain>
    </source>
</reference>
<gene>
    <name evidence="1" type="ORF">L687_09640</name>
</gene>
<dbReference type="AlphaFoldDB" id="T5L480"/>
<accession>T5L480</accession>
<dbReference type="Proteomes" id="UP000016033">
    <property type="component" value="Unassembled WGS sequence"/>
</dbReference>
<comment type="caution">
    <text evidence="1">The sequence shown here is derived from an EMBL/GenBank/DDBJ whole genome shotgun (WGS) entry which is preliminary data.</text>
</comment>
<name>T5L480_MICMQ</name>
<organism evidence="1 2">
    <name type="scientific">Microbacterium maritypicum MF109</name>
    <dbReference type="NCBI Taxonomy" id="1333857"/>
    <lineage>
        <taxon>Bacteria</taxon>
        <taxon>Bacillati</taxon>
        <taxon>Actinomycetota</taxon>
        <taxon>Actinomycetes</taxon>
        <taxon>Micrococcales</taxon>
        <taxon>Microbacteriaceae</taxon>
        <taxon>Microbacterium</taxon>
    </lineage>
</organism>
<protein>
    <submittedName>
        <fullName evidence="1">Uncharacterized protein</fullName>
    </submittedName>
</protein>